<accession>A0A9N9B435</accession>
<organism evidence="1 2">
    <name type="scientific">Dentiscutata erythropus</name>
    <dbReference type="NCBI Taxonomy" id="1348616"/>
    <lineage>
        <taxon>Eukaryota</taxon>
        <taxon>Fungi</taxon>
        <taxon>Fungi incertae sedis</taxon>
        <taxon>Mucoromycota</taxon>
        <taxon>Glomeromycotina</taxon>
        <taxon>Glomeromycetes</taxon>
        <taxon>Diversisporales</taxon>
        <taxon>Gigasporaceae</taxon>
        <taxon>Dentiscutata</taxon>
    </lineage>
</organism>
<comment type="caution">
    <text evidence="1">The sequence shown here is derived from an EMBL/GenBank/DDBJ whole genome shotgun (WGS) entry which is preliminary data.</text>
</comment>
<dbReference type="Proteomes" id="UP000789405">
    <property type="component" value="Unassembled WGS sequence"/>
</dbReference>
<evidence type="ECO:0000313" key="2">
    <source>
        <dbReference type="Proteomes" id="UP000789405"/>
    </source>
</evidence>
<dbReference type="AlphaFoldDB" id="A0A9N9B435"/>
<sequence>EFSCGNSGSTKPLWCYLEKAHWVQYITTEDYHKKKKKIHNKSGTIEGFFKKYSKDSPALMLINVDNIKLYNIIATWIINQQRLLAII</sequence>
<gene>
    <name evidence="1" type="ORF">DERYTH_LOCUS5220</name>
</gene>
<name>A0A9N9B435_9GLOM</name>
<proteinExistence type="predicted"/>
<keyword evidence="2" id="KW-1185">Reference proteome</keyword>
<evidence type="ECO:0000313" key="1">
    <source>
        <dbReference type="EMBL" id="CAG8549989.1"/>
    </source>
</evidence>
<feature type="non-terminal residue" evidence="1">
    <location>
        <position position="1"/>
    </location>
</feature>
<dbReference type="EMBL" id="CAJVPY010002139">
    <property type="protein sequence ID" value="CAG8549989.1"/>
    <property type="molecule type" value="Genomic_DNA"/>
</dbReference>
<reference evidence="1" key="1">
    <citation type="submission" date="2021-06" db="EMBL/GenBank/DDBJ databases">
        <authorList>
            <person name="Kallberg Y."/>
            <person name="Tangrot J."/>
            <person name="Rosling A."/>
        </authorList>
    </citation>
    <scope>NUCLEOTIDE SEQUENCE</scope>
    <source>
        <strain evidence="1">MA453B</strain>
    </source>
</reference>
<protein>
    <submittedName>
        <fullName evidence="1">9449_t:CDS:1</fullName>
    </submittedName>
</protein>